<dbReference type="InterPro" id="IPR038532">
    <property type="entry name" value="NDUFS4-like_sf"/>
</dbReference>
<evidence type="ECO:0000256" key="9">
    <source>
        <dbReference type="ARBA" id="ARBA00023128"/>
    </source>
</evidence>
<dbReference type="Gene3D" id="3.30.160.190">
    <property type="entry name" value="atu1810 like domain"/>
    <property type="match status" value="1"/>
</dbReference>
<organism evidence="12">
    <name type="scientific">Rhodnius neglectus</name>
    <dbReference type="NCBI Taxonomy" id="72488"/>
    <lineage>
        <taxon>Eukaryota</taxon>
        <taxon>Metazoa</taxon>
        <taxon>Ecdysozoa</taxon>
        <taxon>Arthropoda</taxon>
        <taxon>Hexapoda</taxon>
        <taxon>Insecta</taxon>
        <taxon>Pterygota</taxon>
        <taxon>Neoptera</taxon>
        <taxon>Paraneoptera</taxon>
        <taxon>Hemiptera</taxon>
        <taxon>Heteroptera</taxon>
        <taxon>Panheteroptera</taxon>
        <taxon>Cimicomorpha</taxon>
        <taxon>Reduviidae</taxon>
        <taxon>Triatominae</taxon>
        <taxon>Rhodnius</taxon>
    </lineage>
</organism>
<evidence type="ECO:0000256" key="5">
    <source>
        <dbReference type="ARBA" id="ARBA00022660"/>
    </source>
</evidence>
<keyword evidence="7 11" id="KW-0809">Transit peptide</keyword>
<keyword evidence="9 11" id="KW-0496">Mitochondrion</keyword>
<evidence type="ECO:0000256" key="7">
    <source>
        <dbReference type="ARBA" id="ARBA00022946"/>
    </source>
</evidence>
<evidence type="ECO:0000256" key="8">
    <source>
        <dbReference type="ARBA" id="ARBA00022982"/>
    </source>
</evidence>
<dbReference type="GO" id="GO:0005743">
    <property type="term" value="C:mitochondrial inner membrane"/>
    <property type="evidence" value="ECO:0007669"/>
    <property type="project" value="UniProtKB-SubCell"/>
</dbReference>
<comment type="subcellular location">
    <subcellularLocation>
        <location evidence="11">Mitochondrion inner membrane</location>
        <topology evidence="11">Peripheral membrane protein</topology>
        <orientation evidence="11">Matrix side</orientation>
    </subcellularLocation>
</comment>
<dbReference type="InterPro" id="IPR006885">
    <property type="entry name" value="NADH_UbQ_FeS_4_mit-like"/>
</dbReference>
<evidence type="ECO:0000256" key="10">
    <source>
        <dbReference type="ARBA" id="ARBA00023136"/>
    </source>
</evidence>
<dbReference type="EMBL" id="GDKW01003996">
    <property type="protein sequence ID" value="JAI52599.1"/>
    <property type="molecule type" value="mRNA"/>
</dbReference>
<evidence type="ECO:0000256" key="1">
    <source>
        <dbReference type="ARBA" id="ARBA00003195"/>
    </source>
</evidence>
<keyword evidence="4 11" id="KW-0813">Transport</keyword>
<dbReference type="PANTHER" id="PTHR12219:SF8">
    <property type="entry name" value="NADH DEHYDROGENASE [UBIQUINONE] IRON-SULFUR PROTEIN 4, MITOCHONDRIAL"/>
    <property type="match status" value="1"/>
</dbReference>
<protein>
    <recommendedName>
        <fullName evidence="3 11">NADH dehydrogenase [ubiquinone] iron-sulfur protein 4, mitochondrial</fullName>
    </recommendedName>
</protein>
<keyword evidence="6 11" id="KW-0999">Mitochondrion inner membrane</keyword>
<evidence type="ECO:0000313" key="12">
    <source>
        <dbReference type="EMBL" id="JAI52599.1"/>
    </source>
</evidence>
<evidence type="ECO:0000256" key="4">
    <source>
        <dbReference type="ARBA" id="ARBA00022448"/>
    </source>
</evidence>
<proteinExistence type="evidence at transcript level"/>
<sequence length="183" mass="21568">MYRNQIFNLNKLWRSVQEFSTSHSVYKDLKNVKVAPQVDKKYALMKREDVERHKAHSLETIKIDHKELISPITGVPEEHIKGRLVRIGLVTKNAMQSGTDNTQSWQISFETRERWENPLMGWTSTGDPLSNMQLQFTTKEDAIAFCDKNGWEWFVEKEKEQPEKVKSYGFNFSWNKRTRVSTK</sequence>
<evidence type="ECO:0000256" key="2">
    <source>
        <dbReference type="ARBA" id="ARBA00005882"/>
    </source>
</evidence>
<evidence type="ECO:0000256" key="11">
    <source>
        <dbReference type="RuleBase" id="RU367010"/>
    </source>
</evidence>
<reference evidence="12" key="2">
    <citation type="journal article" date="2016" name="PLoS Negl. Trop. Dis.">
        <title>A Deep Insight into the Sialome of Rhodnius neglectus, a Vector of Chagas Disease.</title>
        <authorList>
            <person name="Santiago P.B."/>
            <person name="Assumpcao T.C."/>
            <person name="Araujo C.N."/>
            <person name="Bastos I.M."/>
            <person name="Neves D."/>
            <person name="Silva I.G."/>
            <person name="Charneau S."/>
            <person name="Queiroz R.M."/>
            <person name="Raiol T."/>
            <person name="Oliveira J.V."/>
            <person name="Sousa M.V."/>
            <person name="Calvo E."/>
            <person name="Ribeiro J.M."/>
            <person name="Santana J.M."/>
        </authorList>
    </citation>
    <scope>NUCLEOTIDE SEQUENCE</scope>
    <source>
        <tissue evidence="12">Salivary glands</tissue>
    </source>
</reference>
<dbReference type="Pfam" id="PF04800">
    <property type="entry name" value="NDUS4"/>
    <property type="match status" value="1"/>
</dbReference>
<dbReference type="AlphaFoldDB" id="A0A0P4VJL5"/>
<accession>A0A0P4VJL5</accession>
<name>A0A0P4VJL5_9HEMI</name>
<comment type="function">
    <text evidence="1 11">Accessory subunit of the mitochondrial membrane respiratory chain NADH dehydrogenase (Complex I), that is believed not to be involved in catalysis. Complex I functions in the transfer of electrons from NADH to the respiratory chain. The immediate electron acceptor for the enzyme is believed to be ubiquinone.</text>
</comment>
<comment type="similarity">
    <text evidence="2 11">Belongs to the complex I NDUFS4 subunit family.</text>
</comment>
<dbReference type="GO" id="GO:0022900">
    <property type="term" value="P:electron transport chain"/>
    <property type="evidence" value="ECO:0007669"/>
    <property type="project" value="InterPro"/>
</dbReference>
<keyword evidence="8 11" id="KW-0249">Electron transport</keyword>
<evidence type="ECO:0000256" key="3">
    <source>
        <dbReference type="ARBA" id="ARBA00015796"/>
    </source>
</evidence>
<dbReference type="FunFam" id="3.30.160.190:FF:000001">
    <property type="entry name" value="NADH-ubiquinone oxidoreductase 21 kDa subunit mitochondrial"/>
    <property type="match status" value="1"/>
</dbReference>
<reference key="1">
    <citation type="submission" date="2015-09" db="EMBL/GenBank/DDBJ databases">
        <title>A Deep insight into the sialome of Rhodnius neglectus, a vector of Chagas disease.</title>
        <authorList>
            <person name="Santiago P.B."/>
            <person name="Assumpcao T.C."/>
            <person name="Araujo C.N."/>
            <person name="Garcia I."/>
            <person name="Queiroz R.M."/>
            <person name="Raiol T."/>
            <person name="Ricart C.A."/>
            <person name="Neves D."/>
            <person name="Calvo E."/>
            <person name="Ribeiro J.M."/>
            <person name="Santana J.M."/>
        </authorList>
    </citation>
    <scope>NUCLEOTIDE SEQUENCE</scope>
</reference>
<evidence type="ECO:0000256" key="6">
    <source>
        <dbReference type="ARBA" id="ARBA00022792"/>
    </source>
</evidence>
<keyword evidence="5 11" id="KW-0679">Respiratory chain</keyword>
<keyword evidence="12" id="KW-0830">Ubiquinone</keyword>
<keyword evidence="10 11" id="KW-0472">Membrane</keyword>
<dbReference type="PANTHER" id="PTHR12219">
    <property type="entry name" value="NADH-UBIQUINONE OXIDOREDUCTASE"/>
    <property type="match status" value="1"/>
</dbReference>